<dbReference type="EMBL" id="LR797213">
    <property type="protein sequence ID" value="CAB4194582.1"/>
    <property type="molecule type" value="Genomic_DNA"/>
</dbReference>
<reference evidence="1" key="1">
    <citation type="submission" date="2020-05" db="EMBL/GenBank/DDBJ databases">
        <authorList>
            <person name="Chiriac C."/>
            <person name="Salcher M."/>
            <person name="Ghai R."/>
            <person name="Kavagutti S V."/>
        </authorList>
    </citation>
    <scope>NUCLEOTIDE SEQUENCE</scope>
</reference>
<protein>
    <submittedName>
        <fullName evidence="1">Uncharacterized protein</fullName>
    </submittedName>
</protein>
<dbReference type="Gene3D" id="3.60.20.10">
    <property type="entry name" value="Glutamine Phosphoribosylpyrophosphate, subunit 1, domain 1"/>
    <property type="match status" value="1"/>
</dbReference>
<sequence length="193" mass="21365">MTTIVTTASSDYVSMIGDQGITSSLMHPNMNKIVQQNAWLIGVCGEDRICDILQYVVKYPVVPKTLVKKPIEEWYSWIATRVIPIIATAIQNSLHKSYAGTIGDSELLLATHGHVFLIGETLGITNAEPYWSIGSGSHLAMGALTTQQYDPKWKEEHHKFGKIAISIAQQHDPYTRGGITGYLSYPDGFIEKI</sequence>
<gene>
    <name evidence="1" type="ORF">UFOVP1264_37</name>
</gene>
<name>A0A6J5RF45_9CAUD</name>
<dbReference type="InterPro" id="IPR029055">
    <property type="entry name" value="Ntn_hydrolases_N"/>
</dbReference>
<accession>A0A6J5RF45</accession>
<evidence type="ECO:0000313" key="1">
    <source>
        <dbReference type="EMBL" id="CAB4194582.1"/>
    </source>
</evidence>
<organism evidence="1">
    <name type="scientific">uncultured Caudovirales phage</name>
    <dbReference type="NCBI Taxonomy" id="2100421"/>
    <lineage>
        <taxon>Viruses</taxon>
        <taxon>Duplodnaviria</taxon>
        <taxon>Heunggongvirae</taxon>
        <taxon>Uroviricota</taxon>
        <taxon>Caudoviricetes</taxon>
        <taxon>Peduoviridae</taxon>
        <taxon>Maltschvirus</taxon>
        <taxon>Maltschvirus maltsch</taxon>
    </lineage>
</organism>
<proteinExistence type="predicted"/>
<dbReference type="SUPFAM" id="SSF56235">
    <property type="entry name" value="N-terminal nucleophile aminohydrolases (Ntn hydrolases)"/>
    <property type="match status" value="1"/>
</dbReference>